<keyword evidence="3" id="KW-1185">Reference proteome</keyword>
<dbReference type="EMBL" id="KV417517">
    <property type="protein sequence ID" value="KZP25922.1"/>
    <property type="molecule type" value="Genomic_DNA"/>
</dbReference>
<evidence type="ECO:0000256" key="1">
    <source>
        <dbReference type="SAM" id="MobiDB-lite"/>
    </source>
</evidence>
<reference evidence="2 3" key="1">
    <citation type="journal article" date="2016" name="Mol. Biol. Evol.">
        <title>Comparative Genomics of Early-Diverging Mushroom-Forming Fungi Provides Insights into the Origins of Lignocellulose Decay Capabilities.</title>
        <authorList>
            <person name="Nagy L.G."/>
            <person name="Riley R."/>
            <person name="Tritt A."/>
            <person name="Adam C."/>
            <person name="Daum C."/>
            <person name="Floudas D."/>
            <person name="Sun H."/>
            <person name="Yadav J.S."/>
            <person name="Pangilinan J."/>
            <person name="Larsson K.H."/>
            <person name="Matsuura K."/>
            <person name="Barry K."/>
            <person name="Labutti K."/>
            <person name="Kuo R."/>
            <person name="Ohm R.A."/>
            <person name="Bhattacharya S.S."/>
            <person name="Shirouzu T."/>
            <person name="Yoshinaga Y."/>
            <person name="Martin F.M."/>
            <person name="Grigoriev I.V."/>
            <person name="Hibbett D.S."/>
        </authorList>
    </citation>
    <scope>NUCLEOTIDE SEQUENCE [LARGE SCALE GENOMIC DNA]</scope>
    <source>
        <strain evidence="2 3">CBS 109695</strain>
    </source>
</reference>
<sequence length="159" mass="16700">MHKQAIHITQQPSVGHQASNHPSAAACSFAVFDNPPIPPNLDRVLHLALARLRHGVPTCTAISSTAAVDALRDAPDVLRALLRISGIAVSLNPALAMSNWISVGVLVVATGSWAAEHAPSGSRTRCPTAARLLVVDALRQGGHRERGPARDRGGGRRAQ</sequence>
<dbReference type="AlphaFoldDB" id="A0A166PBI4"/>
<organism evidence="2 3">
    <name type="scientific">Athelia psychrophila</name>
    <dbReference type="NCBI Taxonomy" id="1759441"/>
    <lineage>
        <taxon>Eukaryota</taxon>
        <taxon>Fungi</taxon>
        <taxon>Dikarya</taxon>
        <taxon>Basidiomycota</taxon>
        <taxon>Agaricomycotina</taxon>
        <taxon>Agaricomycetes</taxon>
        <taxon>Agaricomycetidae</taxon>
        <taxon>Atheliales</taxon>
        <taxon>Atheliaceae</taxon>
        <taxon>Athelia</taxon>
    </lineage>
</organism>
<protein>
    <submittedName>
        <fullName evidence="2">Uncharacterized protein</fullName>
    </submittedName>
</protein>
<proteinExistence type="predicted"/>
<name>A0A166PBI4_9AGAM</name>
<feature type="region of interest" description="Disordered" evidence="1">
    <location>
        <begin position="1"/>
        <end position="20"/>
    </location>
</feature>
<evidence type="ECO:0000313" key="3">
    <source>
        <dbReference type="Proteomes" id="UP000076532"/>
    </source>
</evidence>
<feature type="compositionally biased region" description="Polar residues" evidence="1">
    <location>
        <begin position="7"/>
        <end position="20"/>
    </location>
</feature>
<gene>
    <name evidence="2" type="ORF">FIBSPDRAFT_949730</name>
</gene>
<dbReference type="Proteomes" id="UP000076532">
    <property type="component" value="Unassembled WGS sequence"/>
</dbReference>
<accession>A0A166PBI4</accession>
<evidence type="ECO:0000313" key="2">
    <source>
        <dbReference type="EMBL" id="KZP25922.1"/>
    </source>
</evidence>
<dbReference type="PROSITE" id="PS51257">
    <property type="entry name" value="PROKAR_LIPOPROTEIN"/>
    <property type="match status" value="1"/>
</dbReference>